<dbReference type="PANTHER" id="PTHR35866:SF1">
    <property type="entry name" value="YKGJ FAMILY CYSTEINE CLUSTER PROTEIN"/>
    <property type="match status" value="1"/>
</dbReference>
<evidence type="ECO:0000313" key="3">
    <source>
        <dbReference type="Proteomes" id="UP000318626"/>
    </source>
</evidence>
<keyword evidence="2" id="KW-0966">Cell projection</keyword>
<dbReference type="EMBL" id="CP036289">
    <property type="protein sequence ID" value="QDU76374.1"/>
    <property type="molecule type" value="Genomic_DNA"/>
</dbReference>
<dbReference type="AlphaFoldDB" id="A0A518CB11"/>
<keyword evidence="2" id="KW-0489">Methyltransferase</keyword>
<sequence length="157" mass="17739">MPTVQHTDGFQNIAMNKKPDQSKPWYQDGLQFECTQCGGCCTGGPGYVWVNATEIQAMADFAGMTVEQFESVYVREVGLRKSLKEYSTGDCVFLDTESKGCTVYSARPRQCRTWPFWDSNIKTPEDWQATCDFCPGSGKGRLYSLEEIQDRASEIRI</sequence>
<dbReference type="GO" id="GO:0008168">
    <property type="term" value="F:methyltransferase activity"/>
    <property type="evidence" value="ECO:0007669"/>
    <property type="project" value="UniProtKB-KW"/>
</dbReference>
<dbReference type="InterPro" id="IPR005358">
    <property type="entry name" value="Puta_zinc/iron-chelating_dom"/>
</dbReference>
<evidence type="ECO:0000256" key="1">
    <source>
        <dbReference type="SAM" id="MobiDB-lite"/>
    </source>
</evidence>
<dbReference type="Proteomes" id="UP000318626">
    <property type="component" value="Chromosome"/>
</dbReference>
<feature type="compositionally biased region" description="Polar residues" evidence="1">
    <location>
        <begin position="1"/>
        <end position="14"/>
    </location>
</feature>
<gene>
    <name evidence="2" type="ORF">Pan97_34220</name>
</gene>
<dbReference type="KEGG" id="bvo:Pan97_34220"/>
<keyword evidence="2" id="KW-0808">Transferase</keyword>
<proteinExistence type="predicted"/>
<reference evidence="3" key="1">
    <citation type="submission" date="2019-02" db="EMBL/GenBank/DDBJ databases">
        <title>Deep-cultivation of Planctomycetes and their phenomic and genomic characterization uncovers novel biology.</title>
        <authorList>
            <person name="Wiegand S."/>
            <person name="Jogler M."/>
            <person name="Boedeker C."/>
            <person name="Pinto D."/>
            <person name="Vollmers J."/>
            <person name="Rivas-Marin E."/>
            <person name="Kohn T."/>
            <person name="Peeters S.H."/>
            <person name="Heuer A."/>
            <person name="Rast P."/>
            <person name="Oberbeckmann S."/>
            <person name="Bunk B."/>
            <person name="Jeske O."/>
            <person name="Meyerdierks A."/>
            <person name="Storesund J.E."/>
            <person name="Kallscheuer N."/>
            <person name="Luecker S."/>
            <person name="Lage O.M."/>
            <person name="Pohl T."/>
            <person name="Merkel B.J."/>
            <person name="Hornburger P."/>
            <person name="Mueller R.-W."/>
            <person name="Bruemmer F."/>
            <person name="Labrenz M."/>
            <person name="Spormann A.M."/>
            <person name="Op den Camp H."/>
            <person name="Overmann J."/>
            <person name="Amann R."/>
            <person name="Jetten M.S.M."/>
            <person name="Mascher T."/>
            <person name="Medema M.H."/>
            <person name="Devos D.P."/>
            <person name="Kaster A.-K."/>
            <person name="Ovreas L."/>
            <person name="Rohde M."/>
            <person name="Galperin M.Y."/>
            <person name="Jogler C."/>
        </authorList>
    </citation>
    <scope>NUCLEOTIDE SEQUENCE [LARGE SCALE GENOMIC DNA]</scope>
    <source>
        <strain evidence="3">Pan97</strain>
    </source>
</reference>
<accession>A0A518CB11</accession>
<name>A0A518CB11_9BACT</name>
<keyword evidence="2" id="KW-0282">Flagellum</keyword>
<organism evidence="2 3">
    <name type="scientific">Bremerella volcania</name>
    <dbReference type="NCBI Taxonomy" id="2527984"/>
    <lineage>
        <taxon>Bacteria</taxon>
        <taxon>Pseudomonadati</taxon>
        <taxon>Planctomycetota</taxon>
        <taxon>Planctomycetia</taxon>
        <taxon>Pirellulales</taxon>
        <taxon>Pirellulaceae</taxon>
        <taxon>Bremerella</taxon>
    </lineage>
</organism>
<keyword evidence="2" id="KW-0969">Cilium</keyword>
<protein>
    <submittedName>
        <fullName evidence="2">Flagellin N-methylase</fullName>
    </submittedName>
</protein>
<dbReference type="GO" id="GO:0032259">
    <property type="term" value="P:methylation"/>
    <property type="evidence" value="ECO:0007669"/>
    <property type="project" value="UniProtKB-KW"/>
</dbReference>
<evidence type="ECO:0000313" key="2">
    <source>
        <dbReference type="EMBL" id="QDU76374.1"/>
    </source>
</evidence>
<feature type="region of interest" description="Disordered" evidence="1">
    <location>
        <begin position="1"/>
        <end position="22"/>
    </location>
</feature>
<dbReference type="PANTHER" id="PTHR35866">
    <property type="entry name" value="PUTATIVE-RELATED"/>
    <property type="match status" value="1"/>
</dbReference>
<dbReference type="Pfam" id="PF03692">
    <property type="entry name" value="CxxCxxCC"/>
    <property type="match status" value="1"/>
</dbReference>
<keyword evidence="3" id="KW-1185">Reference proteome</keyword>